<dbReference type="GO" id="GO:0008061">
    <property type="term" value="F:chitin binding"/>
    <property type="evidence" value="ECO:0007669"/>
    <property type="project" value="UniProtKB-UniRule"/>
</dbReference>
<dbReference type="PROSITE" id="PS51677">
    <property type="entry name" value="NODB"/>
    <property type="match status" value="1"/>
</dbReference>
<evidence type="ECO:0000259" key="10">
    <source>
        <dbReference type="PROSITE" id="PS50941"/>
    </source>
</evidence>
<dbReference type="CDD" id="cd11618">
    <property type="entry name" value="ChtBD1_1"/>
    <property type="match status" value="1"/>
</dbReference>
<evidence type="ECO:0000256" key="2">
    <source>
        <dbReference type="ARBA" id="ARBA00022669"/>
    </source>
</evidence>
<feature type="domain" description="NodB homology" evidence="11">
    <location>
        <begin position="124"/>
        <end position="317"/>
    </location>
</feature>
<keyword evidence="12" id="KW-0858">Xylan degradation</keyword>
<keyword evidence="7" id="KW-0170">Cobalt</keyword>
<dbReference type="GO" id="GO:0045493">
    <property type="term" value="P:xylan catabolic process"/>
    <property type="evidence" value="ECO:0007669"/>
    <property type="project" value="UniProtKB-KW"/>
</dbReference>
<dbReference type="Pfam" id="PF00187">
    <property type="entry name" value="Chitin_bind_1"/>
    <property type="match status" value="1"/>
</dbReference>
<organism evidence="12 13">
    <name type="scientific">Pyronema omphalodes (strain CBS 100304)</name>
    <name type="common">Pyronema confluens</name>
    <dbReference type="NCBI Taxonomy" id="1076935"/>
    <lineage>
        <taxon>Eukaryota</taxon>
        <taxon>Fungi</taxon>
        <taxon>Dikarya</taxon>
        <taxon>Ascomycota</taxon>
        <taxon>Pezizomycotina</taxon>
        <taxon>Pezizomycetes</taxon>
        <taxon>Pezizales</taxon>
        <taxon>Pyronemataceae</taxon>
        <taxon>Pyronema</taxon>
    </lineage>
</organism>
<keyword evidence="6" id="KW-0119">Carbohydrate metabolism</keyword>
<keyword evidence="12" id="KW-0624">Polysaccharide degradation</keyword>
<keyword evidence="8" id="KW-1015">Disulfide bond</keyword>
<dbReference type="SMART" id="SM00270">
    <property type="entry name" value="ChtBD1"/>
    <property type="match status" value="1"/>
</dbReference>
<name>U4KXP2_PYROM</name>
<comment type="cofactor">
    <cofactor evidence="1">
        <name>Co(2+)</name>
        <dbReference type="ChEBI" id="CHEBI:48828"/>
    </cofactor>
</comment>
<evidence type="ECO:0000256" key="8">
    <source>
        <dbReference type="PROSITE-ProRule" id="PRU00261"/>
    </source>
</evidence>
<feature type="domain" description="Chitin-binding type-1" evidence="10">
    <location>
        <begin position="37"/>
        <end position="91"/>
    </location>
</feature>
<keyword evidence="2 8" id="KW-0147">Chitin-binding</keyword>
<evidence type="ECO:0000256" key="6">
    <source>
        <dbReference type="ARBA" id="ARBA00023277"/>
    </source>
</evidence>
<feature type="disulfide bond" evidence="8">
    <location>
        <begin position="55"/>
        <end position="69"/>
    </location>
</feature>
<proteinExistence type="predicted"/>
<feature type="signal peptide" evidence="9">
    <location>
        <begin position="1"/>
        <end position="16"/>
    </location>
</feature>
<evidence type="ECO:0000256" key="5">
    <source>
        <dbReference type="ARBA" id="ARBA00022801"/>
    </source>
</evidence>
<evidence type="ECO:0000256" key="3">
    <source>
        <dbReference type="ARBA" id="ARBA00022723"/>
    </source>
</evidence>
<dbReference type="PROSITE" id="PS50941">
    <property type="entry name" value="CHIT_BIND_I_2"/>
    <property type="match status" value="1"/>
</dbReference>
<dbReference type="STRING" id="1076935.U4KXP2"/>
<dbReference type="SUPFAM" id="SSF57016">
    <property type="entry name" value="Plant lectins/antimicrobial peptides"/>
    <property type="match status" value="1"/>
</dbReference>
<dbReference type="InterPro" id="IPR002509">
    <property type="entry name" value="NODB_dom"/>
</dbReference>
<dbReference type="eggNOG" id="ENOG502QRIP">
    <property type="taxonomic scope" value="Eukaryota"/>
</dbReference>
<dbReference type="GO" id="GO:0046872">
    <property type="term" value="F:metal ion binding"/>
    <property type="evidence" value="ECO:0007669"/>
    <property type="project" value="UniProtKB-KW"/>
</dbReference>
<gene>
    <name evidence="12" type="ORF">PCON_05867</name>
</gene>
<keyword evidence="13" id="KW-1185">Reference proteome</keyword>
<dbReference type="EMBL" id="HF935285">
    <property type="protein sequence ID" value="CCX06280.1"/>
    <property type="molecule type" value="Genomic_DNA"/>
</dbReference>
<dbReference type="CDD" id="cd10951">
    <property type="entry name" value="CE4_ClCDA_like"/>
    <property type="match status" value="1"/>
</dbReference>
<dbReference type="InterPro" id="IPR011330">
    <property type="entry name" value="Glyco_hydro/deAcase_b/a-brl"/>
</dbReference>
<accession>U4KXP2</accession>
<keyword evidence="5 12" id="KW-0378">Hydrolase</keyword>
<feature type="chain" id="PRO_5004650934" evidence="9">
    <location>
        <begin position="17"/>
        <end position="333"/>
    </location>
</feature>
<dbReference type="Gene3D" id="3.20.20.370">
    <property type="entry name" value="Glycoside hydrolase/deacetylase"/>
    <property type="match status" value="1"/>
</dbReference>
<dbReference type="PANTHER" id="PTHR46471:SF2">
    <property type="entry name" value="CHITIN DEACETYLASE-RELATED"/>
    <property type="match status" value="1"/>
</dbReference>
<dbReference type="InterPro" id="IPR001002">
    <property type="entry name" value="Chitin-bd_1"/>
</dbReference>
<dbReference type="Pfam" id="PF01522">
    <property type="entry name" value="Polysacc_deac_1"/>
    <property type="match status" value="1"/>
</dbReference>
<dbReference type="SUPFAM" id="SSF88713">
    <property type="entry name" value="Glycoside hydrolase/deacetylase"/>
    <property type="match status" value="1"/>
</dbReference>
<dbReference type="OMA" id="HDSHQHT"/>
<reference evidence="12 13" key="1">
    <citation type="journal article" date="2013" name="PLoS Genet.">
        <title>The genome and development-dependent transcriptomes of Pyronema confluens: a window into fungal evolution.</title>
        <authorList>
            <person name="Traeger S."/>
            <person name="Altegoer F."/>
            <person name="Freitag M."/>
            <person name="Gabaldon T."/>
            <person name="Kempken F."/>
            <person name="Kumar A."/>
            <person name="Marcet-Houben M."/>
            <person name="Poggeler S."/>
            <person name="Stajich J.E."/>
            <person name="Nowrousian M."/>
        </authorList>
    </citation>
    <scope>NUCLEOTIDE SEQUENCE [LARGE SCALE GENOMIC DNA]</scope>
    <source>
        <strain evidence="13">CBS 100304</strain>
        <tissue evidence="12">Vegetative mycelium</tissue>
    </source>
</reference>
<evidence type="ECO:0000313" key="13">
    <source>
        <dbReference type="Proteomes" id="UP000018144"/>
    </source>
</evidence>
<evidence type="ECO:0000256" key="7">
    <source>
        <dbReference type="ARBA" id="ARBA00023285"/>
    </source>
</evidence>
<dbReference type="PANTHER" id="PTHR46471">
    <property type="entry name" value="CHITIN DEACETYLASE"/>
    <property type="match status" value="1"/>
</dbReference>
<keyword evidence="12" id="KW-0326">Glycosidase</keyword>
<dbReference type="Gene3D" id="3.30.60.10">
    <property type="entry name" value="Endochitinase-like"/>
    <property type="match status" value="1"/>
</dbReference>
<evidence type="ECO:0000313" key="12">
    <source>
        <dbReference type="EMBL" id="CCX06280.1"/>
    </source>
</evidence>
<dbReference type="AlphaFoldDB" id="U4KXP2"/>
<dbReference type="InterPro" id="IPR036861">
    <property type="entry name" value="Endochitinase-like_sf"/>
</dbReference>
<evidence type="ECO:0000256" key="4">
    <source>
        <dbReference type="ARBA" id="ARBA00022729"/>
    </source>
</evidence>
<evidence type="ECO:0000256" key="9">
    <source>
        <dbReference type="SAM" id="SignalP"/>
    </source>
</evidence>
<sequence length="333" mass="36336">MKALFFAASFMASVLGATLPTFPPLASNLNKRGQSPDGTCGGPAGFTCSLESNKCCSKWGWCGDSSEHCGIGCQSAFGRSPARVEPRACTNGKGKECGSASPGQRPHIGNVPYGSWIYGCNKPGVVALTYDDGPWEHTSALLDILKKNNVRVTFFVNGHNFGSPIDVDPTKTPLVKRMINEGHQVASHSWRHENLANMNSVEITNEMARMEQYFTKTIGKYPTYMRPPYYSCDDGCMQTMSTLGYHVINSNIDTKDFDHNTPATIQTSKDIFADSISAGIPANDGWIALAHDVHHTTVHSLTQHMINVFKQKGYTAATVGDCLNDPPSNWYRA</sequence>
<dbReference type="Proteomes" id="UP000018144">
    <property type="component" value="Unassembled WGS sequence"/>
</dbReference>
<keyword evidence="3" id="KW-0479">Metal-binding</keyword>
<dbReference type="OrthoDB" id="2125469at2759"/>
<protein>
    <submittedName>
        <fullName evidence="12">Similar to Bifunctional xylanase/deacetylase acc. no. P83513</fullName>
    </submittedName>
</protein>
<dbReference type="GO" id="GO:0016810">
    <property type="term" value="F:hydrolase activity, acting on carbon-nitrogen (but not peptide) bonds"/>
    <property type="evidence" value="ECO:0007669"/>
    <property type="project" value="InterPro"/>
</dbReference>
<comment type="caution">
    <text evidence="8">Lacks conserved residue(s) required for the propagation of feature annotation.</text>
</comment>
<dbReference type="GO" id="GO:0016798">
    <property type="term" value="F:hydrolase activity, acting on glycosyl bonds"/>
    <property type="evidence" value="ECO:0007669"/>
    <property type="project" value="UniProtKB-KW"/>
</dbReference>
<evidence type="ECO:0000259" key="11">
    <source>
        <dbReference type="PROSITE" id="PS51677"/>
    </source>
</evidence>
<evidence type="ECO:0000256" key="1">
    <source>
        <dbReference type="ARBA" id="ARBA00001941"/>
    </source>
</evidence>
<keyword evidence="4 9" id="KW-0732">Signal</keyword>